<reference evidence="2 3" key="1">
    <citation type="journal article" date="2018" name="Sci. Rep.">
        <title>Comparative analysis of the Pocillopora damicornis genome highlights role of immune system in coral evolution.</title>
        <authorList>
            <person name="Cunning R."/>
            <person name="Bay R.A."/>
            <person name="Gillette P."/>
            <person name="Baker A.C."/>
            <person name="Traylor-Knowles N."/>
        </authorList>
    </citation>
    <scope>NUCLEOTIDE SEQUENCE [LARGE SCALE GENOMIC DNA]</scope>
    <source>
        <strain evidence="2">RSMAS</strain>
        <tissue evidence="2">Whole animal</tissue>
    </source>
</reference>
<feature type="compositionally biased region" description="Basic and acidic residues" evidence="1">
    <location>
        <begin position="73"/>
        <end position="85"/>
    </location>
</feature>
<comment type="caution">
    <text evidence="2">The sequence shown here is derived from an EMBL/GenBank/DDBJ whole genome shotgun (WGS) entry which is preliminary data.</text>
</comment>
<dbReference type="AlphaFoldDB" id="A0A3M6UC05"/>
<feature type="compositionally biased region" description="Basic and acidic residues" evidence="1">
    <location>
        <begin position="237"/>
        <end position="266"/>
    </location>
</feature>
<keyword evidence="3" id="KW-1185">Reference proteome</keyword>
<dbReference type="OrthoDB" id="2538345at2759"/>
<feature type="compositionally biased region" description="Basic residues" evidence="1">
    <location>
        <begin position="86"/>
        <end position="117"/>
    </location>
</feature>
<feature type="compositionally biased region" description="Basic residues" evidence="1">
    <location>
        <begin position="52"/>
        <end position="68"/>
    </location>
</feature>
<dbReference type="EMBL" id="RCHS01001842">
    <property type="protein sequence ID" value="RMX51054.1"/>
    <property type="molecule type" value="Genomic_DNA"/>
</dbReference>
<feature type="region of interest" description="Disordered" evidence="1">
    <location>
        <begin position="1"/>
        <end position="124"/>
    </location>
</feature>
<dbReference type="PANTHER" id="PTHR34689:SF1">
    <property type="entry name" value="NUCLEIC ACID-BINDING PROTEIN"/>
    <property type="match status" value="1"/>
</dbReference>
<feature type="region of interest" description="Disordered" evidence="1">
    <location>
        <begin position="207"/>
        <end position="274"/>
    </location>
</feature>
<proteinExistence type="predicted"/>
<dbReference type="PANTHER" id="PTHR34689">
    <property type="entry name" value="NUCLEIC ACID-BINDING PROTEIN"/>
    <property type="match status" value="1"/>
</dbReference>
<evidence type="ECO:0000256" key="1">
    <source>
        <dbReference type="SAM" id="MobiDB-lite"/>
    </source>
</evidence>
<feature type="compositionally biased region" description="Low complexity" evidence="1">
    <location>
        <begin position="35"/>
        <end position="51"/>
    </location>
</feature>
<evidence type="ECO:0000313" key="2">
    <source>
        <dbReference type="EMBL" id="RMX51054.1"/>
    </source>
</evidence>
<dbReference type="OMA" id="TMPHEKY"/>
<feature type="compositionally biased region" description="Basic and acidic residues" evidence="1">
    <location>
        <begin position="1"/>
        <end position="23"/>
    </location>
</feature>
<protein>
    <submittedName>
        <fullName evidence="2">Uncharacterized protein</fullName>
    </submittedName>
</protein>
<dbReference type="STRING" id="46731.A0A3M6UC05"/>
<evidence type="ECO:0000313" key="3">
    <source>
        <dbReference type="Proteomes" id="UP000275408"/>
    </source>
</evidence>
<name>A0A3M6UC05_POCDA</name>
<sequence length="274" mass="32332">MADKGEESHSQRSSKHSKESARKESRKHRKRSRSSESGSDSSGSSRSSISPARKKSRTSKLKKRKPRKSPSTETDRSGDSTDSEKRKKRHRRKEDRRKQGKKTRKKKEKTRKKKIKSKTAVNQDKYGKYGILVESDIFNKQQEFYLWLQEVKKVNPEVFPRSEMKKMFETFAEDYNTVTLPHKKFYDLEKWEAKQRKKGRLKALKKAQKQQVSIENDELRHKSLHSGPTRPGMSKADLLEMQRVMRERQQEDYKKKAGMKLDETKGVRYHTMNP</sequence>
<dbReference type="Proteomes" id="UP000275408">
    <property type="component" value="Unassembled WGS sequence"/>
</dbReference>
<gene>
    <name evidence="2" type="ORF">pdam_00018903</name>
</gene>
<organism evidence="2 3">
    <name type="scientific">Pocillopora damicornis</name>
    <name type="common">Cauliflower coral</name>
    <name type="synonym">Millepora damicornis</name>
    <dbReference type="NCBI Taxonomy" id="46731"/>
    <lineage>
        <taxon>Eukaryota</taxon>
        <taxon>Metazoa</taxon>
        <taxon>Cnidaria</taxon>
        <taxon>Anthozoa</taxon>
        <taxon>Hexacorallia</taxon>
        <taxon>Scleractinia</taxon>
        <taxon>Astrocoeniina</taxon>
        <taxon>Pocilloporidae</taxon>
        <taxon>Pocillopora</taxon>
    </lineage>
</organism>
<accession>A0A3M6UC05</accession>